<dbReference type="EMBL" id="VZPS01000037">
    <property type="protein sequence ID" value="KAB0479766.1"/>
    <property type="molecule type" value="Genomic_DNA"/>
</dbReference>
<dbReference type="RefSeq" id="WP_075949594.1">
    <property type="nucleotide sequence ID" value="NZ_LT629709.1"/>
</dbReference>
<keyword evidence="1" id="KW-0175">Coiled coil</keyword>
<gene>
    <name evidence="4" type="ORF">BVK86_28715</name>
    <name evidence="3" type="ORF">F7R15_29020</name>
    <name evidence="5" type="ORF">SAMN04490202_0057</name>
</gene>
<proteinExistence type="predicted"/>
<evidence type="ECO:0000313" key="8">
    <source>
        <dbReference type="Proteomes" id="UP000460142"/>
    </source>
</evidence>
<protein>
    <submittedName>
        <fullName evidence="5">Uncharacterized protein</fullName>
    </submittedName>
</protein>
<dbReference type="Proteomes" id="UP000186756">
    <property type="component" value="Unassembled WGS sequence"/>
</dbReference>
<dbReference type="EMBL" id="LT629709">
    <property type="protein sequence ID" value="SDO17031.1"/>
    <property type="molecule type" value="Genomic_DNA"/>
</dbReference>
<dbReference type="Proteomes" id="UP000198549">
    <property type="component" value="Chromosome I"/>
</dbReference>
<evidence type="ECO:0000313" key="4">
    <source>
        <dbReference type="EMBL" id="OLT98744.1"/>
    </source>
</evidence>
<dbReference type="EMBL" id="MSTQ01000036">
    <property type="protein sequence ID" value="OLT98744.1"/>
    <property type="molecule type" value="Genomic_DNA"/>
</dbReference>
<evidence type="ECO:0000256" key="2">
    <source>
        <dbReference type="SAM" id="MobiDB-lite"/>
    </source>
</evidence>
<evidence type="ECO:0000256" key="1">
    <source>
        <dbReference type="SAM" id="Coils"/>
    </source>
</evidence>
<sequence length="472" mass="52220">MSHPGTSRLEEDTFVQILTWVEEVVEGRGASLAQMMVSTVLGLIPFVGQAVDAYNILRCLYQLTRTPDSGQHWLDLVLSLVALVPGFGDALKNVFNMLRQGKPMGRILDSLPRHVRGDIETWFRQLDWARYTVETIQHIDAILAGLINMLSRSLSTWALGRKGVQRLIEQLRQLQDMAERQITEAMHTLKRAHQKALADPLPSTTARTPSASGGSKAPAPNSQASGNVATPTAGTQLPAQGRVTAQQRQSERSSQKPHQISVSGEHIADYYFVKRQRRRAKVNHRGKLYEMSQPGHRGIDHVWHGGGLPLSYRISDTKGTGGAFHKLETAKAVFAGLEYGIDAYLGTEDEKRVERAVNKPTVGDGRQLSHKWIAAKIEGADLVEGHAQRLSRQIEAWEGGEFKMGAETLIENGETTRHLVKCPYDRSLITVVGPNHNLHERAKGPVTPKCCKASVSHQIGTEFVLPTQMLIK</sequence>
<name>A0A1H0HDV0_PSERE</name>
<evidence type="ECO:0000313" key="3">
    <source>
        <dbReference type="EMBL" id="KAB0479766.1"/>
    </source>
</evidence>
<dbReference type="OrthoDB" id="6789252at2"/>
<dbReference type="Proteomes" id="UP000460142">
    <property type="component" value="Unassembled WGS sequence"/>
</dbReference>
<dbReference type="InterPro" id="IPR049802">
    <property type="entry name" value="RhsC-like_FIX"/>
</dbReference>
<reference evidence="4" key="2">
    <citation type="submission" date="2017-01" db="EMBL/GenBank/DDBJ databases">
        <authorList>
            <person name="Mah S.A."/>
            <person name="Swanson W.J."/>
            <person name="Moy G.W."/>
            <person name="Vacquier V.D."/>
        </authorList>
    </citation>
    <scope>NUCLEOTIDE SEQUENCE [LARGE SCALE GENOMIC DNA]</scope>
    <source>
        <strain evidence="4">MT1</strain>
    </source>
</reference>
<reference evidence="6" key="3">
    <citation type="submission" date="2017-01" db="EMBL/GenBank/DDBJ databases">
        <authorList>
            <person name="Poblete-Castro I."/>
        </authorList>
    </citation>
    <scope>NUCLEOTIDE SEQUENCE [LARGE SCALE GENOMIC DNA]</scope>
    <source>
        <strain evidence="6">DSM 18361 / CCUG 53116 / MT1</strain>
    </source>
</reference>
<feature type="region of interest" description="Disordered" evidence="2">
    <location>
        <begin position="190"/>
        <end position="261"/>
    </location>
</feature>
<reference evidence="3 8" key="4">
    <citation type="submission" date="2019-09" db="EMBL/GenBank/DDBJ databases">
        <title>Draft genome sequences of 48 bacterial type strains from the CCUG.</title>
        <authorList>
            <person name="Tunovic T."/>
            <person name="Pineiro-Iglesias B."/>
            <person name="Unosson C."/>
            <person name="Inganas E."/>
            <person name="Ohlen M."/>
            <person name="Cardew S."/>
            <person name="Jensie-Markopoulos S."/>
            <person name="Salva-Serra F."/>
            <person name="Jaen-Luchoro D."/>
            <person name="Karlsson R."/>
            <person name="Svensson-Stadler L."/>
            <person name="Chun J."/>
            <person name="Moore E."/>
        </authorList>
    </citation>
    <scope>NUCLEOTIDE SEQUENCE [LARGE SCALE GENOMIC DNA]</scope>
    <source>
        <strain evidence="3 8">CCUG 53116</strain>
    </source>
</reference>
<accession>A0A1H0HDV0</accession>
<feature type="compositionally biased region" description="Polar residues" evidence="2">
    <location>
        <begin position="220"/>
        <end position="248"/>
    </location>
</feature>
<feature type="compositionally biased region" description="Polar residues" evidence="2">
    <location>
        <begin position="202"/>
        <end position="213"/>
    </location>
</feature>
<evidence type="ECO:0000313" key="5">
    <source>
        <dbReference type="EMBL" id="SDO17031.1"/>
    </source>
</evidence>
<evidence type="ECO:0000313" key="7">
    <source>
        <dbReference type="Proteomes" id="UP000198549"/>
    </source>
</evidence>
<reference evidence="5 7" key="1">
    <citation type="submission" date="2016-10" db="EMBL/GenBank/DDBJ databases">
        <authorList>
            <person name="de Groot N.N."/>
        </authorList>
    </citation>
    <scope>NUCLEOTIDE SEQUENCE [LARGE SCALE GENOMIC DNA]</scope>
    <source>
        <strain evidence="5 7">BS3776</strain>
    </source>
</reference>
<keyword evidence="6" id="KW-1185">Reference proteome</keyword>
<feature type="coiled-coil region" evidence="1">
    <location>
        <begin position="161"/>
        <end position="188"/>
    </location>
</feature>
<dbReference type="CDD" id="cd20746">
    <property type="entry name" value="FIX_Ntox15_NUC_DUF4112_RhsA-like"/>
    <property type="match status" value="1"/>
</dbReference>
<evidence type="ECO:0000313" key="6">
    <source>
        <dbReference type="Proteomes" id="UP000186756"/>
    </source>
</evidence>
<organism evidence="5 7">
    <name type="scientific">Pseudomonas reinekei</name>
    <dbReference type="NCBI Taxonomy" id="395598"/>
    <lineage>
        <taxon>Bacteria</taxon>
        <taxon>Pseudomonadati</taxon>
        <taxon>Pseudomonadota</taxon>
        <taxon>Gammaproteobacteria</taxon>
        <taxon>Pseudomonadales</taxon>
        <taxon>Pseudomonadaceae</taxon>
        <taxon>Pseudomonas</taxon>
    </lineage>
</organism>
<dbReference type="AlphaFoldDB" id="A0A1H0HDV0"/>